<gene>
    <name evidence="1" type="ORF">JOC94_004719</name>
</gene>
<name>A0ABS2RFP9_9BACI</name>
<dbReference type="Proteomes" id="UP000823485">
    <property type="component" value="Unassembled WGS sequence"/>
</dbReference>
<dbReference type="EMBL" id="JAFBFH010000069">
    <property type="protein sequence ID" value="MBM7717688.1"/>
    <property type="molecule type" value="Genomic_DNA"/>
</dbReference>
<proteinExistence type="predicted"/>
<organism evidence="1 2">
    <name type="scientific">Siminovitchia thermophila</name>
    <dbReference type="NCBI Taxonomy" id="1245522"/>
    <lineage>
        <taxon>Bacteria</taxon>
        <taxon>Bacillati</taxon>
        <taxon>Bacillota</taxon>
        <taxon>Bacilli</taxon>
        <taxon>Bacillales</taxon>
        <taxon>Bacillaceae</taxon>
        <taxon>Siminovitchia</taxon>
    </lineage>
</organism>
<reference evidence="1 2" key="1">
    <citation type="submission" date="2021-01" db="EMBL/GenBank/DDBJ databases">
        <title>Genomic Encyclopedia of Type Strains, Phase IV (KMG-IV): sequencing the most valuable type-strain genomes for metagenomic binning, comparative biology and taxonomic classification.</title>
        <authorList>
            <person name="Goeker M."/>
        </authorList>
    </citation>
    <scope>NUCLEOTIDE SEQUENCE [LARGE SCALE GENOMIC DNA]</scope>
    <source>
        <strain evidence="1 2">DSM 105453</strain>
    </source>
</reference>
<evidence type="ECO:0000313" key="1">
    <source>
        <dbReference type="EMBL" id="MBM7717688.1"/>
    </source>
</evidence>
<comment type="caution">
    <text evidence="1">The sequence shown here is derived from an EMBL/GenBank/DDBJ whole genome shotgun (WGS) entry which is preliminary data.</text>
</comment>
<evidence type="ECO:0000313" key="2">
    <source>
        <dbReference type="Proteomes" id="UP000823485"/>
    </source>
</evidence>
<dbReference type="RefSeq" id="WP_205180407.1">
    <property type="nucleotide sequence ID" value="NZ_JAFBFH010000069.1"/>
</dbReference>
<keyword evidence="2" id="KW-1185">Reference proteome</keyword>
<dbReference type="Pfam" id="PF20317">
    <property type="entry name" value="HTH_60"/>
    <property type="match status" value="1"/>
</dbReference>
<dbReference type="InterPro" id="IPR046930">
    <property type="entry name" value="HTH_60"/>
</dbReference>
<accession>A0ABS2RFP9</accession>
<protein>
    <submittedName>
        <fullName evidence="1">Plasmid maintenance system antidote protein VapI</fullName>
    </submittedName>
</protein>
<sequence>MSTKGTNSFKKEIQDLVNKYDLEFKQISKLLNIPLDKLNNMLNHKVGITDHEEEKIENKLAMLNHGFSSGIEAKERVQIILDNLIDQFELSISNISKIINVEEKELLNFKENKPVPKEIELNIAVNTIMLNFVLNQT</sequence>